<reference evidence="2" key="1">
    <citation type="submission" date="2017-02" db="UniProtKB">
        <authorList>
            <consortium name="WormBaseParasite"/>
        </authorList>
    </citation>
    <scope>IDENTIFICATION</scope>
</reference>
<dbReference type="WBParaSite" id="ALUE_0000220901-mRNA-1">
    <property type="protein sequence ID" value="ALUE_0000220901-mRNA-1"/>
    <property type="gene ID" value="ALUE_0000220901"/>
</dbReference>
<dbReference type="Proteomes" id="UP000036681">
    <property type="component" value="Unplaced"/>
</dbReference>
<proteinExistence type="predicted"/>
<accession>A0A0M3HL14</accession>
<keyword evidence="1" id="KW-1185">Reference proteome</keyword>
<name>A0A0M3HL14_ASCLU</name>
<evidence type="ECO:0000313" key="1">
    <source>
        <dbReference type="Proteomes" id="UP000036681"/>
    </source>
</evidence>
<dbReference type="AlphaFoldDB" id="A0A0M3HL14"/>
<evidence type="ECO:0000313" key="2">
    <source>
        <dbReference type="WBParaSite" id="ALUE_0000220901-mRNA-1"/>
    </source>
</evidence>
<protein>
    <submittedName>
        <fullName evidence="2">Transcriptional regulator</fullName>
    </submittedName>
</protein>
<sequence length="81" mass="9451">MIHAYSVVKLLPEALYLQFKHFLIDDYVYRHSHKEASESSVIINGKAFEKLEQDVLAELELLDEYVSRAAELVILIRLLVY</sequence>
<organism evidence="1 2">
    <name type="scientific">Ascaris lumbricoides</name>
    <name type="common">Giant roundworm</name>
    <dbReference type="NCBI Taxonomy" id="6252"/>
    <lineage>
        <taxon>Eukaryota</taxon>
        <taxon>Metazoa</taxon>
        <taxon>Ecdysozoa</taxon>
        <taxon>Nematoda</taxon>
        <taxon>Chromadorea</taxon>
        <taxon>Rhabditida</taxon>
        <taxon>Spirurina</taxon>
        <taxon>Ascaridomorpha</taxon>
        <taxon>Ascaridoidea</taxon>
        <taxon>Ascarididae</taxon>
        <taxon>Ascaris</taxon>
    </lineage>
</organism>